<dbReference type="InterPro" id="IPR043129">
    <property type="entry name" value="ATPase_NBD"/>
</dbReference>
<dbReference type="Proteomes" id="UP000276133">
    <property type="component" value="Unassembled WGS sequence"/>
</dbReference>
<sequence>MENDLNSIEHEAEEVKQLIFQHFKIDKFDDLLPYFYSDFKKDFIASLAAKLSIMAKQNDVVREIFEETGYQIARHIMALVPKIDKRLFSMQDGLPIVCAGSVFKSWSLIKPGFVQCLNKQIKKFPSLNELNLVLADSDSSIGACLLASKLYDNKIDLISTYKRKSVVLDHFYVNKFQNFYQCETEIFSTDNLIPKEV</sequence>
<proteinExistence type="predicted"/>
<organism evidence="1 2">
    <name type="scientific">Brachionus plicatilis</name>
    <name type="common">Marine rotifer</name>
    <name type="synonym">Brachionus muelleri</name>
    <dbReference type="NCBI Taxonomy" id="10195"/>
    <lineage>
        <taxon>Eukaryota</taxon>
        <taxon>Metazoa</taxon>
        <taxon>Spiralia</taxon>
        <taxon>Gnathifera</taxon>
        <taxon>Rotifera</taxon>
        <taxon>Eurotatoria</taxon>
        <taxon>Monogononta</taxon>
        <taxon>Pseudotrocha</taxon>
        <taxon>Ploima</taxon>
        <taxon>Brachionidae</taxon>
        <taxon>Brachionus</taxon>
    </lineage>
</organism>
<comment type="caution">
    <text evidence="1">The sequence shown here is derived from an EMBL/GenBank/DDBJ whole genome shotgun (WGS) entry which is preliminary data.</text>
</comment>
<gene>
    <name evidence="1" type="ORF">BpHYR1_001578</name>
</gene>
<reference evidence="1 2" key="1">
    <citation type="journal article" date="2018" name="Sci. Rep.">
        <title>Genomic signatures of local adaptation to the degree of environmental predictability in rotifers.</title>
        <authorList>
            <person name="Franch-Gras L."/>
            <person name="Hahn C."/>
            <person name="Garcia-Roger E.M."/>
            <person name="Carmona M.J."/>
            <person name="Serra M."/>
            <person name="Gomez A."/>
        </authorList>
    </citation>
    <scope>NUCLEOTIDE SEQUENCE [LARGE SCALE GENOMIC DNA]</scope>
    <source>
        <strain evidence="1">HYR1</strain>
    </source>
</reference>
<dbReference type="EMBL" id="REGN01005989">
    <property type="protein sequence ID" value="RNA11300.1"/>
    <property type="molecule type" value="Genomic_DNA"/>
</dbReference>
<dbReference type="STRING" id="10195.A0A3M7QIW8"/>
<accession>A0A3M7QIW8</accession>
<dbReference type="OrthoDB" id="311172at2759"/>
<evidence type="ECO:0000313" key="2">
    <source>
        <dbReference type="Proteomes" id="UP000276133"/>
    </source>
</evidence>
<dbReference type="PANTHER" id="PTHR12862">
    <property type="entry name" value="BADF TYPE ATPASE DOMAIN-CONTAINING PROTEIN"/>
    <property type="match status" value="1"/>
</dbReference>
<name>A0A3M7QIW8_BRAPC</name>
<evidence type="ECO:0000313" key="1">
    <source>
        <dbReference type="EMBL" id="RNA11300.1"/>
    </source>
</evidence>
<keyword evidence="2" id="KW-1185">Reference proteome</keyword>
<dbReference type="GO" id="GO:0045127">
    <property type="term" value="F:N-acetylglucosamine kinase activity"/>
    <property type="evidence" value="ECO:0007669"/>
    <property type="project" value="InterPro"/>
</dbReference>
<dbReference type="SUPFAM" id="SSF53067">
    <property type="entry name" value="Actin-like ATPase domain"/>
    <property type="match status" value="1"/>
</dbReference>
<dbReference type="InterPro" id="IPR039758">
    <property type="entry name" value="NAGK-like"/>
</dbReference>
<protein>
    <submittedName>
        <fullName evidence="1">N-acetyl-D-glucosamine kinase isoform X1</fullName>
    </submittedName>
</protein>
<dbReference type="Gene3D" id="3.30.420.40">
    <property type="match status" value="1"/>
</dbReference>
<dbReference type="AlphaFoldDB" id="A0A3M7QIW8"/>
<keyword evidence="1" id="KW-0418">Kinase</keyword>
<keyword evidence="1" id="KW-0808">Transferase</keyword>
<dbReference type="PANTHER" id="PTHR12862:SF0">
    <property type="entry name" value="N-ACETYL-D-GLUCOSAMINE KINASE"/>
    <property type="match status" value="1"/>
</dbReference>